<dbReference type="HOGENOM" id="CLU_1354693_0_0_1"/>
<name>A0A067SU82_GALM3</name>
<sequence>MELVNTRQALLHDHALRKLGSWPGRASEVRPLSLLPNLHESDSTIVSQLTTTNNVSSFSFSSTLHPAPHSPRYTVQPHGPIRRRRFALPPAPQGQVLTRARARVVVFTSLSPSLSSSLSPSASAPNFLLILIHPHPHPHPHQKPNTRNQRRPHRLRPRPSHVRAPRGVRGVRADFRVRFGAVAGDAARSEFEPEPETEIGWG</sequence>
<dbReference type="EMBL" id="KL142383">
    <property type="protein sequence ID" value="KDR74460.1"/>
    <property type="molecule type" value="Genomic_DNA"/>
</dbReference>
<dbReference type="Proteomes" id="UP000027222">
    <property type="component" value="Unassembled WGS sequence"/>
</dbReference>
<dbReference type="AlphaFoldDB" id="A0A067SU82"/>
<proteinExistence type="predicted"/>
<organism evidence="2 3">
    <name type="scientific">Galerina marginata (strain CBS 339.88)</name>
    <dbReference type="NCBI Taxonomy" id="685588"/>
    <lineage>
        <taxon>Eukaryota</taxon>
        <taxon>Fungi</taxon>
        <taxon>Dikarya</taxon>
        <taxon>Basidiomycota</taxon>
        <taxon>Agaricomycotina</taxon>
        <taxon>Agaricomycetes</taxon>
        <taxon>Agaricomycetidae</taxon>
        <taxon>Agaricales</taxon>
        <taxon>Agaricineae</taxon>
        <taxon>Strophariaceae</taxon>
        <taxon>Galerina</taxon>
    </lineage>
</organism>
<protein>
    <submittedName>
        <fullName evidence="2">Uncharacterized protein</fullName>
    </submittedName>
</protein>
<reference evidence="3" key="1">
    <citation type="journal article" date="2014" name="Proc. Natl. Acad. Sci. U.S.A.">
        <title>Extensive sampling of basidiomycete genomes demonstrates inadequacy of the white-rot/brown-rot paradigm for wood decay fungi.</title>
        <authorList>
            <person name="Riley R."/>
            <person name="Salamov A.A."/>
            <person name="Brown D.W."/>
            <person name="Nagy L.G."/>
            <person name="Floudas D."/>
            <person name="Held B.W."/>
            <person name="Levasseur A."/>
            <person name="Lombard V."/>
            <person name="Morin E."/>
            <person name="Otillar R."/>
            <person name="Lindquist E.A."/>
            <person name="Sun H."/>
            <person name="LaButti K.M."/>
            <person name="Schmutz J."/>
            <person name="Jabbour D."/>
            <person name="Luo H."/>
            <person name="Baker S.E."/>
            <person name="Pisabarro A.G."/>
            <person name="Walton J.D."/>
            <person name="Blanchette R.A."/>
            <person name="Henrissat B."/>
            <person name="Martin F."/>
            <person name="Cullen D."/>
            <person name="Hibbett D.S."/>
            <person name="Grigoriev I.V."/>
        </authorList>
    </citation>
    <scope>NUCLEOTIDE SEQUENCE [LARGE SCALE GENOMIC DNA]</scope>
    <source>
        <strain evidence="3">CBS 339.88</strain>
    </source>
</reference>
<feature type="compositionally biased region" description="Basic residues" evidence="1">
    <location>
        <begin position="134"/>
        <end position="164"/>
    </location>
</feature>
<keyword evidence="3" id="KW-1185">Reference proteome</keyword>
<evidence type="ECO:0000313" key="2">
    <source>
        <dbReference type="EMBL" id="KDR74460.1"/>
    </source>
</evidence>
<accession>A0A067SU82</accession>
<feature type="region of interest" description="Disordered" evidence="1">
    <location>
        <begin position="132"/>
        <end position="164"/>
    </location>
</feature>
<evidence type="ECO:0000256" key="1">
    <source>
        <dbReference type="SAM" id="MobiDB-lite"/>
    </source>
</evidence>
<evidence type="ECO:0000313" key="3">
    <source>
        <dbReference type="Proteomes" id="UP000027222"/>
    </source>
</evidence>
<gene>
    <name evidence="2" type="ORF">GALMADRAFT_586570</name>
</gene>